<evidence type="ECO:0000256" key="13">
    <source>
        <dbReference type="ARBA" id="ARBA00048954"/>
    </source>
</evidence>
<dbReference type="InterPro" id="IPR036844">
    <property type="entry name" value="Hint_dom_sf"/>
</dbReference>
<evidence type="ECO:0000256" key="10">
    <source>
        <dbReference type="ARBA" id="ARBA00023235"/>
    </source>
</evidence>
<comment type="similarity">
    <text evidence="1 15">Belongs to the helicase family. DnaB subfamily.</text>
</comment>
<evidence type="ECO:0000256" key="8">
    <source>
        <dbReference type="ARBA" id="ARBA00022840"/>
    </source>
</evidence>
<dbReference type="InterPro" id="IPR004042">
    <property type="entry name" value="Intein_endonuc_central"/>
</dbReference>
<dbReference type="InterPro" id="IPR016136">
    <property type="entry name" value="DNA_helicase_N/primase_C"/>
</dbReference>
<evidence type="ECO:0000256" key="1">
    <source>
        <dbReference type="ARBA" id="ARBA00008428"/>
    </source>
</evidence>
<dbReference type="NCBIfam" id="TIGR00665">
    <property type="entry name" value="DnaB"/>
    <property type="match status" value="1"/>
</dbReference>
<dbReference type="GO" id="GO:0043139">
    <property type="term" value="F:5'-3' DNA helicase activity"/>
    <property type="evidence" value="ECO:0007669"/>
    <property type="project" value="UniProtKB-EC"/>
</dbReference>
<dbReference type="GO" id="GO:0005829">
    <property type="term" value="C:cytosol"/>
    <property type="evidence" value="ECO:0007669"/>
    <property type="project" value="TreeGrafter"/>
</dbReference>
<accession>A0A6M4H8K2</accession>
<keyword evidence="5 15" id="KW-0547">Nucleotide-binding</keyword>
<keyword evidence="10" id="KW-0413">Isomerase</keyword>
<dbReference type="InterPro" id="IPR007693">
    <property type="entry name" value="DNA_helicase_DnaB-like_N"/>
</dbReference>
<feature type="domain" description="SF4 helicase" evidence="17">
    <location>
        <begin position="607"/>
        <end position="836"/>
    </location>
</feature>
<dbReference type="Pfam" id="PF00772">
    <property type="entry name" value="DnaB"/>
    <property type="match status" value="1"/>
</dbReference>
<protein>
    <recommendedName>
        <fullName evidence="14 15">Replicative DNA helicase</fullName>
        <ecNumber evidence="14 15">5.6.2.3</ecNumber>
    </recommendedName>
</protein>
<feature type="domain" description="DOD-type homing endonuclease" evidence="16">
    <location>
        <begin position="378"/>
        <end position="515"/>
    </location>
</feature>
<proteinExistence type="inferred from homology"/>
<comment type="function">
    <text evidence="12">The intein is an endonuclease.</text>
</comment>
<dbReference type="Proteomes" id="UP000503096">
    <property type="component" value="Chromosome"/>
</dbReference>
<reference evidence="18 19" key="1">
    <citation type="submission" date="2020-04" db="EMBL/GenBank/DDBJ databases">
        <title>Usitatibacter rugosus gen. nov., sp. nov. and Usitatibacter palustris sp. nov., novel members of Usitatibacteraceae fam. nov. within the order Nitrosomonadales isolated from soil.</title>
        <authorList>
            <person name="Huber K.J."/>
            <person name="Neumann-Schaal M."/>
            <person name="Geppert A."/>
            <person name="Luckner M."/>
            <person name="Wanner G."/>
            <person name="Overmann J."/>
        </authorList>
    </citation>
    <scope>NUCLEOTIDE SEQUENCE [LARGE SCALE GENOMIC DNA]</scope>
    <source>
        <strain evidence="18 19">Swamp67</strain>
    </source>
</reference>
<keyword evidence="6 15" id="KW-0378">Hydrolase</keyword>
<evidence type="ECO:0000256" key="6">
    <source>
        <dbReference type="ARBA" id="ARBA00022801"/>
    </source>
</evidence>
<dbReference type="PANTHER" id="PTHR30153:SF2">
    <property type="entry name" value="REPLICATIVE DNA HELICASE"/>
    <property type="match status" value="1"/>
</dbReference>
<dbReference type="FunCoup" id="A0A6M4H8K2">
    <property type="interactions" value="242"/>
</dbReference>
<evidence type="ECO:0000256" key="5">
    <source>
        <dbReference type="ARBA" id="ARBA00022741"/>
    </source>
</evidence>
<dbReference type="SUPFAM" id="SSF55608">
    <property type="entry name" value="Homing endonucleases"/>
    <property type="match status" value="1"/>
</dbReference>
<dbReference type="SUPFAM" id="SSF52540">
    <property type="entry name" value="P-loop containing nucleoside triphosphate hydrolases"/>
    <property type="match status" value="1"/>
</dbReference>
<keyword evidence="9 15" id="KW-0238">DNA-binding</keyword>
<gene>
    <name evidence="18" type="ORF">DSM104440_02487</name>
</gene>
<dbReference type="InterPro" id="IPR027417">
    <property type="entry name" value="P-loop_NTPase"/>
</dbReference>
<dbReference type="GO" id="GO:0004519">
    <property type="term" value="F:endonuclease activity"/>
    <property type="evidence" value="ECO:0007669"/>
    <property type="project" value="InterPro"/>
</dbReference>
<dbReference type="Gene3D" id="3.40.50.300">
    <property type="entry name" value="P-loop containing nucleotide triphosphate hydrolases"/>
    <property type="match status" value="2"/>
</dbReference>
<keyword evidence="3 15" id="KW-0235">DNA replication</keyword>
<dbReference type="PANTHER" id="PTHR30153">
    <property type="entry name" value="REPLICATIVE DNA HELICASE DNAB"/>
    <property type="match status" value="1"/>
</dbReference>
<evidence type="ECO:0000256" key="4">
    <source>
        <dbReference type="ARBA" id="ARBA00022737"/>
    </source>
</evidence>
<dbReference type="AlphaFoldDB" id="A0A6M4H8K2"/>
<dbReference type="PROSITE" id="PS51199">
    <property type="entry name" value="SF4_HELICASE"/>
    <property type="match status" value="2"/>
</dbReference>
<keyword evidence="7 15" id="KW-0347">Helicase</keyword>
<evidence type="ECO:0000256" key="7">
    <source>
        <dbReference type="ARBA" id="ARBA00022806"/>
    </source>
</evidence>
<dbReference type="InterPro" id="IPR007692">
    <property type="entry name" value="DNA_helicase_DnaB"/>
</dbReference>
<sequence>MQSKLRGLPASAVDALRFEKKALMPTVPASDRFPPSGSIPGDSQIESLRLPPHSVEAEQAVLGGLLLSNPAWDRIGDVLSEPDFYRHDHRLIWRVITRLVEDNKPADVLTVSEALKQGGELQDSGGVGYLQQLASATPSAANIRRYAEIVRDRAIMRKLAEVGTMIADSAFTPQGREARQLLDEAETKILEIGEKGGRSSESFAKMSAVLSEVMNRLDELHRNPTSVTGKATGYVDLDEMTAGLQDGDLVIVAGRPSMGKAQPLDALVKAPTGWREMGSLQVGDALASADGHPSIVTGIFPQGVRQVYRITFSDGRSAECCAEHLWRVHYREWDEPRVLPASRILEMLSCVRYRHRLWIDEVTGDFGHRNPLPIDPWLLGALLGDGKLSGTSPIFSTAEPQMVEQVEESLLDGLHAFAAGGYDWRLSSGRRGGAALAERNPLTNELRALGLWSVGSHEKFIPDTYRDSCREARLRLLQGLLDTDGWAEKWGTIRFCTTSYRLAQDVVGLVRSLGGWCSLRDKRTSFSYKGEKREGRTAFVLNIHHPEPRSLVTLAHKRARLPEAMRRRWRPVICSIEASRVTATQCISVSHPARTYITNDYVVTHNTAFALNIAEHVGLELKLPVLVFSMEMGGTQLGVRLLGSVSKVDAQKLRTGRLDTGDWDRLGSALGKLNEAPILVDETPSLNPLELRARARRKWREYGGLGLVVVDYIQLMQSAQAGVENRATEISEISRSLKAMAKELQCPVIALSQLNRSLEQRPNKRPVMSDLRESGAIEQDADVIFFIYRDEVYDENSPDKGLAEIIIGKQRNGPIGTVKLTFVGKHTRFENYAGPSGY</sequence>
<evidence type="ECO:0000256" key="14">
    <source>
        <dbReference type="NCBIfam" id="TIGR00665"/>
    </source>
</evidence>
<evidence type="ECO:0000256" key="3">
    <source>
        <dbReference type="ARBA" id="ARBA00022705"/>
    </source>
</evidence>
<evidence type="ECO:0000256" key="12">
    <source>
        <dbReference type="ARBA" id="ARBA00044940"/>
    </source>
</evidence>
<evidence type="ECO:0000256" key="9">
    <source>
        <dbReference type="ARBA" id="ARBA00023125"/>
    </source>
</evidence>
<dbReference type="GO" id="GO:0016787">
    <property type="term" value="F:hydrolase activity"/>
    <property type="evidence" value="ECO:0007669"/>
    <property type="project" value="UniProtKB-KW"/>
</dbReference>
<evidence type="ECO:0000256" key="2">
    <source>
        <dbReference type="ARBA" id="ARBA00022515"/>
    </source>
</evidence>
<dbReference type="GO" id="GO:0006269">
    <property type="term" value="P:DNA replication, synthesis of primer"/>
    <property type="evidence" value="ECO:0007669"/>
    <property type="project" value="UniProtKB-UniRule"/>
</dbReference>
<dbReference type="CDD" id="cd00984">
    <property type="entry name" value="DnaB_C"/>
    <property type="match status" value="1"/>
</dbReference>
<dbReference type="Gene3D" id="1.10.860.10">
    <property type="entry name" value="DNAb Helicase, Chain A"/>
    <property type="match status" value="1"/>
</dbReference>
<feature type="domain" description="SF4 helicase" evidence="17">
    <location>
        <begin position="223"/>
        <end position="260"/>
    </location>
</feature>
<keyword evidence="4" id="KW-0677">Repeat</keyword>
<dbReference type="SUPFAM" id="SSF48024">
    <property type="entry name" value="N-terminal domain of DnaB helicase"/>
    <property type="match status" value="1"/>
</dbReference>
<dbReference type="Gene3D" id="3.10.28.10">
    <property type="entry name" value="Homing endonucleases"/>
    <property type="match status" value="1"/>
</dbReference>
<dbReference type="InterPro" id="IPR027434">
    <property type="entry name" value="Homing_endonucl"/>
</dbReference>
<dbReference type="InParanoid" id="A0A6M4H8K2"/>
<organism evidence="18 19">
    <name type="scientific">Usitatibacter palustris</name>
    <dbReference type="NCBI Taxonomy" id="2732487"/>
    <lineage>
        <taxon>Bacteria</taxon>
        <taxon>Pseudomonadati</taxon>
        <taxon>Pseudomonadota</taxon>
        <taxon>Betaproteobacteria</taxon>
        <taxon>Nitrosomonadales</taxon>
        <taxon>Usitatibacteraceae</taxon>
        <taxon>Usitatibacter</taxon>
    </lineage>
</organism>
<keyword evidence="19" id="KW-1185">Reference proteome</keyword>
<comment type="function">
    <text evidence="11 15">The main replicative DNA helicase, it participates in initiation and elongation during chromosome replication. Travels ahead of the DNA replisome, separating dsDNA into templates for DNA synthesis. A processive ATP-dependent 5'-3' DNA helicase it has DNA-dependent ATPase activity.</text>
</comment>
<evidence type="ECO:0000256" key="11">
    <source>
        <dbReference type="ARBA" id="ARBA00044932"/>
    </source>
</evidence>
<dbReference type="InterPro" id="IPR007694">
    <property type="entry name" value="DNA_helicase_DnaB-like_C"/>
</dbReference>
<dbReference type="InterPro" id="IPR036185">
    <property type="entry name" value="DNA_heli_DnaB-like_N_sf"/>
</dbReference>
<dbReference type="SUPFAM" id="SSF51294">
    <property type="entry name" value="Hedgehog/intein (Hint) domain"/>
    <property type="match status" value="1"/>
</dbReference>
<dbReference type="Pfam" id="PF03796">
    <property type="entry name" value="DnaB_C"/>
    <property type="match status" value="2"/>
</dbReference>
<evidence type="ECO:0000259" key="16">
    <source>
        <dbReference type="PROSITE" id="PS50819"/>
    </source>
</evidence>
<name>A0A6M4H8K2_9PROT</name>
<keyword evidence="2 15" id="KW-0639">Primosome</keyword>
<dbReference type="FunFam" id="1.10.860.10:FF:000001">
    <property type="entry name" value="Replicative DNA helicase"/>
    <property type="match status" value="1"/>
</dbReference>
<keyword evidence="8 15" id="KW-0067">ATP-binding</keyword>
<evidence type="ECO:0000256" key="15">
    <source>
        <dbReference type="RuleBase" id="RU362085"/>
    </source>
</evidence>
<dbReference type="GO" id="GO:0005524">
    <property type="term" value="F:ATP binding"/>
    <property type="evidence" value="ECO:0007669"/>
    <property type="project" value="UniProtKB-UniRule"/>
</dbReference>
<evidence type="ECO:0000313" key="18">
    <source>
        <dbReference type="EMBL" id="QJR15662.1"/>
    </source>
</evidence>
<evidence type="ECO:0000259" key="17">
    <source>
        <dbReference type="PROSITE" id="PS51199"/>
    </source>
</evidence>
<dbReference type="EC" id="5.6.2.3" evidence="14 15"/>
<dbReference type="EMBL" id="CP053073">
    <property type="protein sequence ID" value="QJR15662.1"/>
    <property type="molecule type" value="Genomic_DNA"/>
</dbReference>
<evidence type="ECO:0000313" key="19">
    <source>
        <dbReference type="Proteomes" id="UP000503096"/>
    </source>
</evidence>
<dbReference type="PROSITE" id="PS50819">
    <property type="entry name" value="INTEIN_ENDONUCLEASE"/>
    <property type="match status" value="1"/>
</dbReference>
<comment type="catalytic activity">
    <reaction evidence="13 15">
        <text>ATP + H2O = ADP + phosphate + H(+)</text>
        <dbReference type="Rhea" id="RHEA:13065"/>
        <dbReference type="ChEBI" id="CHEBI:15377"/>
        <dbReference type="ChEBI" id="CHEBI:15378"/>
        <dbReference type="ChEBI" id="CHEBI:30616"/>
        <dbReference type="ChEBI" id="CHEBI:43474"/>
        <dbReference type="ChEBI" id="CHEBI:456216"/>
        <dbReference type="EC" id="5.6.2.3"/>
    </reaction>
</comment>
<dbReference type="GO" id="GO:0003677">
    <property type="term" value="F:DNA binding"/>
    <property type="evidence" value="ECO:0007669"/>
    <property type="project" value="UniProtKB-UniRule"/>
</dbReference>
<dbReference type="KEGG" id="upl:DSM104440_02487"/>
<dbReference type="GO" id="GO:1990077">
    <property type="term" value="C:primosome complex"/>
    <property type="evidence" value="ECO:0007669"/>
    <property type="project" value="UniProtKB-UniRule"/>
</dbReference>